<dbReference type="EMBL" id="NBII01000007">
    <property type="protein sequence ID" value="PAV17543.1"/>
    <property type="molecule type" value="Genomic_DNA"/>
</dbReference>
<dbReference type="AlphaFoldDB" id="A0A286UD82"/>
<evidence type="ECO:0000313" key="4">
    <source>
        <dbReference type="Proteomes" id="UP000217199"/>
    </source>
</evidence>
<sequence length="518" mass="59787">MCDSSLFIGAALPWLRRINENGAQEVFQRLDRVLRQNNRDLEDAEVIVRPNHFLDARRELVMASAEPLMRWDERPPSQIFGEGFRPRIEPSNLEEFRRLDDNRVNIATYTYDNQASIFVSTTRYVMSDGRIAQFHPEDYVGMYEYEIYVYGGIDINLTLRPRHNMFPYEHEVAFPGGIRPDLIRSARQYDEHWNVVRVWRNLHFRPEVNGAYMPRVDLLPPLPDVVPPSNYDVVDPPDDNGEDSGHNHDELLHLNETGVLTTEVCTDDDIKKYKLAVDPWAAQGVRVFPLARTCLAIDPTSDAYRAYFFADTRFVLIDFTRDEKMTDTIGAGGVQSLVTAFPALHKACFPQIDAAVRSKSNREDAYFISGDMYVRIKLKGDKIVSGPHRLKDQWNSLRDAGFNSVDAILPNYDDNGQSYVFSGTQYMKMEFDGNRNDYDKLIGRPRKITDGWQALKEVGFDRIDAVLPSPHKKGDVYFFKGEEYVLVRYTWGRDGDKALCKPRHVADWWPSLARARFY</sequence>
<evidence type="ECO:0000259" key="2">
    <source>
        <dbReference type="Pfam" id="PF22596"/>
    </source>
</evidence>
<comment type="caution">
    <text evidence="3">The sequence shown here is derived from an EMBL/GenBank/DDBJ whole genome shotgun (WGS) entry which is preliminary data.</text>
</comment>
<gene>
    <name evidence="3" type="ORF">PNOK_0760800</name>
</gene>
<feature type="repeat" description="Hemopexin" evidence="1">
    <location>
        <begin position="402"/>
        <end position="455"/>
    </location>
</feature>
<dbReference type="Proteomes" id="UP000217199">
    <property type="component" value="Unassembled WGS sequence"/>
</dbReference>
<feature type="repeat" description="Hemopexin" evidence="1">
    <location>
        <begin position="460"/>
        <end position="512"/>
    </location>
</feature>
<dbReference type="InterPro" id="IPR018487">
    <property type="entry name" value="Hemopexin-like_repeat"/>
</dbReference>
<feature type="domain" description="Pierisin-like" evidence="2">
    <location>
        <begin position="68"/>
        <end position="204"/>
    </location>
</feature>
<accession>A0A286UD82</accession>
<organism evidence="3 4">
    <name type="scientific">Pyrrhoderma noxium</name>
    <dbReference type="NCBI Taxonomy" id="2282107"/>
    <lineage>
        <taxon>Eukaryota</taxon>
        <taxon>Fungi</taxon>
        <taxon>Dikarya</taxon>
        <taxon>Basidiomycota</taxon>
        <taxon>Agaricomycotina</taxon>
        <taxon>Agaricomycetes</taxon>
        <taxon>Hymenochaetales</taxon>
        <taxon>Hymenochaetaceae</taxon>
        <taxon>Pyrrhoderma</taxon>
    </lineage>
</organism>
<evidence type="ECO:0000256" key="1">
    <source>
        <dbReference type="PROSITE-ProRule" id="PRU01011"/>
    </source>
</evidence>
<dbReference type="InterPro" id="IPR054695">
    <property type="entry name" value="Pierisin-like_dom"/>
</dbReference>
<dbReference type="InterPro" id="IPR036375">
    <property type="entry name" value="Hemopexin-like_dom_sf"/>
</dbReference>
<name>A0A286UD82_9AGAM</name>
<feature type="repeat" description="Hemopexin" evidence="1">
    <location>
        <begin position="349"/>
        <end position="397"/>
    </location>
</feature>
<dbReference type="PROSITE" id="PS51642">
    <property type="entry name" value="HEMOPEXIN_2"/>
    <property type="match status" value="3"/>
</dbReference>
<dbReference type="SUPFAM" id="SSF56399">
    <property type="entry name" value="ADP-ribosylation"/>
    <property type="match status" value="1"/>
</dbReference>
<reference evidence="3 4" key="1">
    <citation type="journal article" date="2017" name="Mol. Ecol.">
        <title>Comparative and population genomic landscape of Phellinus noxius: A hypervariable fungus causing root rot in trees.</title>
        <authorList>
            <person name="Chung C.L."/>
            <person name="Lee T.J."/>
            <person name="Akiba M."/>
            <person name="Lee H.H."/>
            <person name="Kuo T.H."/>
            <person name="Liu D."/>
            <person name="Ke H.M."/>
            <person name="Yokoi T."/>
            <person name="Roa M.B."/>
            <person name="Lu M.J."/>
            <person name="Chang Y.Y."/>
            <person name="Ann P.J."/>
            <person name="Tsai J.N."/>
            <person name="Chen C.Y."/>
            <person name="Tzean S.S."/>
            <person name="Ota Y."/>
            <person name="Hattori T."/>
            <person name="Sahashi N."/>
            <person name="Liou R.F."/>
            <person name="Kikuchi T."/>
            <person name="Tsai I.J."/>
        </authorList>
    </citation>
    <scope>NUCLEOTIDE SEQUENCE [LARGE SCALE GENOMIC DNA]</scope>
    <source>
        <strain evidence="3 4">FFPRI411160</strain>
    </source>
</reference>
<dbReference type="OrthoDB" id="6845681at2759"/>
<protein>
    <submittedName>
        <fullName evidence="3">Hemopexin domain-containing</fullName>
    </submittedName>
</protein>
<dbReference type="SMART" id="SM00120">
    <property type="entry name" value="HX"/>
    <property type="match status" value="3"/>
</dbReference>
<dbReference type="Gene3D" id="2.110.10.10">
    <property type="entry name" value="Hemopexin-like domain"/>
    <property type="match status" value="1"/>
</dbReference>
<dbReference type="STRING" id="2282107.A0A286UD82"/>
<keyword evidence="4" id="KW-1185">Reference proteome</keyword>
<dbReference type="SUPFAM" id="SSF50923">
    <property type="entry name" value="Hemopexin-like domain"/>
    <property type="match status" value="1"/>
</dbReference>
<dbReference type="Gene3D" id="3.90.210.10">
    <property type="entry name" value="Heat-Labile Enterotoxin, subunit A"/>
    <property type="match status" value="1"/>
</dbReference>
<proteinExistence type="predicted"/>
<dbReference type="InParanoid" id="A0A286UD82"/>
<evidence type="ECO:0000313" key="3">
    <source>
        <dbReference type="EMBL" id="PAV17543.1"/>
    </source>
</evidence>
<dbReference type="Pfam" id="PF22596">
    <property type="entry name" value="Scabin-like"/>
    <property type="match status" value="1"/>
</dbReference>